<protein>
    <submittedName>
        <fullName evidence="1">Uncharacterized protein</fullName>
    </submittedName>
</protein>
<dbReference type="EMBL" id="JAIRAU010000045">
    <property type="protein sequence ID" value="MBZ5713946.1"/>
    <property type="molecule type" value="Genomic_DNA"/>
</dbReference>
<evidence type="ECO:0000313" key="1">
    <source>
        <dbReference type="EMBL" id="MBZ5713946.1"/>
    </source>
</evidence>
<name>A0ABS7U0H3_9BACT</name>
<organism evidence="1 2">
    <name type="scientific">Nannocystis pusilla</name>
    <dbReference type="NCBI Taxonomy" id="889268"/>
    <lineage>
        <taxon>Bacteria</taxon>
        <taxon>Pseudomonadati</taxon>
        <taxon>Myxococcota</taxon>
        <taxon>Polyangia</taxon>
        <taxon>Nannocystales</taxon>
        <taxon>Nannocystaceae</taxon>
        <taxon>Nannocystis</taxon>
    </lineage>
</organism>
<dbReference type="RefSeq" id="WP_224195681.1">
    <property type="nucleotide sequence ID" value="NZ_JAIRAU010000045.1"/>
</dbReference>
<evidence type="ECO:0000313" key="2">
    <source>
        <dbReference type="Proteomes" id="UP001139031"/>
    </source>
</evidence>
<proteinExistence type="predicted"/>
<keyword evidence="2" id="KW-1185">Reference proteome</keyword>
<comment type="caution">
    <text evidence="1">The sequence shown here is derived from an EMBL/GenBank/DDBJ whole genome shotgun (WGS) entry which is preliminary data.</text>
</comment>
<sequence>MLRSLLQRIRGAKLPSSSSASSAPFVRSPVPWISDEVWSSWQTGEPGDELPAFSDPRLYVITRDDLKRARIATIDSGAPIPAWRTFYDNLSQLRSLRSASSEIRDPSWPMCCGRLSTLINEEGSGRSLASIEAETGPLDLAFMEMEIWHDWSPRDEQAVEKVWQTGYQDLLDEGRKDGVLDGILLFQCRACGRVYVGSCNTT</sequence>
<dbReference type="Proteomes" id="UP001139031">
    <property type="component" value="Unassembled WGS sequence"/>
</dbReference>
<reference evidence="1" key="1">
    <citation type="submission" date="2021-08" db="EMBL/GenBank/DDBJ databases">
        <authorList>
            <person name="Stevens D.C."/>
        </authorList>
    </citation>
    <scope>NUCLEOTIDE SEQUENCE</scope>
    <source>
        <strain evidence="1">DSM 53165</strain>
    </source>
</reference>
<gene>
    <name evidence="1" type="ORF">K7C98_32340</name>
</gene>
<accession>A0ABS7U0H3</accession>